<dbReference type="InterPro" id="IPR022742">
    <property type="entry name" value="Hydrolase_4"/>
</dbReference>
<evidence type="ECO:0000313" key="3">
    <source>
        <dbReference type="Proteomes" id="UP000712281"/>
    </source>
</evidence>
<organism evidence="2 3">
    <name type="scientific">Brassica cretica</name>
    <name type="common">Mustard</name>
    <dbReference type="NCBI Taxonomy" id="69181"/>
    <lineage>
        <taxon>Eukaryota</taxon>
        <taxon>Viridiplantae</taxon>
        <taxon>Streptophyta</taxon>
        <taxon>Embryophyta</taxon>
        <taxon>Tracheophyta</taxon>
        <taxon>Spermatophyta</taxon>
        <taxon>Magnoliopsida</taxon>
        <taxon>eudicotyledons</taxon>
        <taxon>Gunneridae</taxon>
        <taxon>Pentapetalae</taxon>
        <taxon>rosids</taxon>
        <taxon>malvids</taxon>
        <taxon>Brassicales</taxon>
        <taxon>Brassicaceae</taxon>
        <taxon>Brassiceae</taxon>
        <taxon>Brassica</taxon>
    </lineage>
</organism>
<feature type="domain" description="Serine aminopeptidase S33" evidence="1">
    <location>
        <begin position="194"/>
        <end position="361"/>
    </location>
</feature>
<dbReference type="PANTHER" id="PTHR11614">
    <property type="entry name" value="PHOSPHOLIPASE-RELATED"/>
    <property type="match status" value="1"/>
</dbReference>
<protein>
    <recommendedName>
        <fullName evidence="1">Serine aminopeptidase S33 domain-containing protein</fullName>
    </recommendedName>
</protein>
<dbReference type="Pfam" id="PF12146">
    <property type="entry name" value="Hydrolase_4"/>
    <property type="match status" value="2"/>
</dbReference>
<dbReference type="SUPFAM" id="SSF53474">
    <property type="entry name" value="alpha/beta-Hydrolases"/>
    <property type="match status" value="2"/>
</dbReference>
<reference evidence="2" key="1">
    <citation type="submission" date="2019-12" db="EMBL/GenBank/DDBJ databases">
        <title>Genome sequencing and annotation of Brassica cretica.</title>
        <authorList>
            <person name="Studholme D.J."/>
            <person name="Sarris P.F."/>
        </authorList>
    </citation>
    <scope>NUCLEOTIDE SEQUENCE</scope>
    <source>
        <strain evidence="2">PFS-001/15</strain>
        <tissue evidence="2">Leaf</tissue>
    </source>
</reference>
<dbReference type="InterPro" id="IPR029058">
    <property type="entry name" value="AB_hydrolase_fold"/>
</dbReference>
<evidence type="ECO:0000259" key="1">
    <source>
        <dbReference type="Pfam" id="PF12146"/>
    </source>
</evidence>
<gene>
    <name evidence="2" type="ORF">F2Q68_00028144</name>
</gene>
<dbReference type="EMBL" id="QGKW02001911">
    <property type="protein sequence ID" value="KAF2565980.1"/>
    <property type="molecule type" value="Genomic_DNA"/>
</dbReference>
<dbReference type="InterPro" id="IPR051044">
    <property type="entry name" value="MAG_DAG_Lipase"/>
</dbReference>
<dbReference type="Gene3D" id="3.40.50.1820">
    <property type="entry name" value="alpha/beta hydrolase"/>
    <property type="match status" value="2"/>
</dbReference>
<comment type="caution">
    <text evidence="2">The sequence shown here is derived from an EMBL/GenBank/DDBJ whole genome shotgun (WGS) entry which is preliminary data.</text>
</comment>
<feature type="domain" description="Serine aminopeptidase S33" evidence="1">
    <location>
        <begin position="23"/>
        <end position="193"/>
    </location>
</feature>
<proteinExistence type="predicted"/>
<evidence type="ECO:0000313" key="2">
    <source>
        <dbReference type="EMBL" id="KAF2565980.1"/>
    </source>
</evidence>
<name>A0A8S9I877_BRACR</name>
<accession>A0A8S9I877</accession>
<dbReference type="AlphaFoldDB" id="A0A8S9I877"/>
<sequence length="406" mass="45949">MVMYEEVKFRVELTRHEVVHLCTATRLAKAGFAVYGMDYEGHGKSEGLSGYISNFDDLVDDVSIHYSTICEKEENKGKMRFLLGESMGGAVVLLLARKKPDFWDGAVLVAPMCKLAEEVKPHPVVISILIKLCSFIPTWKIVPGSDILDIAIKEPHIRTQVRENEFCYKGRPRLNTAYQLLLVSLDLEKNLQEREENKEKMRYLLGESMGGAVLLLLHRKKPEFWDGAVLVAPMCKIAEEMKPNPVVISVLSKLSGVIPTWKIIPGQDIIETAFKQPEVRKQVRENPYCYKGRPRLKTANELLRISTDLEKRLDEVSLPFMVLHGEDDKVTDKAVSGQLYEVASSSDKTFKLYPGMWHGLLYGETPENIEIVFADIIGWLDKRASDGNGGFESELNRKEDGFTLKE</sequence>
<dbReference type="Proteomes" id="UP000712281">
    <property type="component" value="Unassembled WGS sequence"/>
</dbReference>